<comment type="similarity">
    <text evidence="2">Belongs to the TM2 family.</text>
</comment>
<evidence type="ECO:0000256" key="1">
    <source>
        <dbReference type="ARBA" id="ARBA00004141"/>
    </source>
</evidence>
<evidence type="ECO:0000259" key="10">
    <source>
        <dbReference type="Pfam" id="PF05154"/>
    </source>
</evidence>
<dbReference type="FunCoup" id="A0A1V9WZA0">
    <property type="interactions" value="391"/>
</dbReference>
<dbReference type="GO" id="GO:0016020">
    <property type="term" value="C:membrane"/>
    <property type="evidence" value="ECO:0007669"/>
    <property type="project" value="UniProtKB-SubCell"/>
</dbReference>
<evidence type="ECO:0000313" key="11">
    <source>
        <dbReference type="EMBL" id="OQR66537.1"/>
    </source>
</evidence>
<protein>
    <submittedName>
        <fullName evidence="11">TM2 domain-containing protein</fullName>
    </submittedName>
</protein>
<evidence type="ECO:0000256" key="4">
    <source>
        <dbReference type="ARBA" id="ARBA00022729"/>
    </source>
</evidence>
<evidence type="ECO:0000256" key="2">
    <source>
        <dbReference type="ARBA" id="ARBA00008284"/>
    </source>
</evidence>
<organism evidence="11 12">
    <name type="scientific">Tropilaelaps mercedesae</name>
    <dbReference type="NCBI Taxonomy" id="418985"/>
    <lineage>
        <taxon>Eukaryota</taxon>
        <taxon>Metazoa</taxon>
        <taxon>Ecdysozoa</taxon>
        <taxon>Arthropoda</taxon>
        <taxon>Chelicerata</taxon>
        <taxon>Arachnida</taxon>
        <taxon>Acari</taxon>
        <taxon>Parasitiformes</taxon>
        <taxon>Mesostigmata</taxon>
        <taxon>Gamasina</taxon>
        <taxon>Dermanyssoidea</taxon>
        <taxon>Laelapidae</taxon>
        <taxon>Tropilaelaps</taxon>
    </lineage>
</organism>
<keyword evidence="5 8" id="KW-1133">Transmembrane helix</keyword>
<evidence type="ECO:0000256" key="5">
    <source>
        <dbReference type="ARBA" id="ARBA00022989"/>
    </source>
</evidence>
<comment type="caution">
    <text evidence="11">The sequence shown here is derived from an EMBL/GenBank/DDBJ whole genome shotgun (WGS) entry which is preliminary data.</text>
</comment>
<sequence>MANPQPLAQTSAVTLWIFAVIVSVKCQLIKQCIPNGSTPYQAHTPLIPCENLPMDFLDCSEPLDLKGNETARQELGYGCTKWGGNRFEEVQMTAVNCSVLSDIECYGNRTFHREGFPCLRYSGHYFVTTLLYSILLGFLGMDRFCLGHTGTAVGKLLTVGGIGIWWVVDIVLLVTGNLMPEDGTNWMPYA</sequence>
<reference evidence="11 12" key="1">
    <citation type="journal article" date="2017" name="Gigascience">
        <title>Draft genome of the honey bee ectoparasitic mite, Tropilaelaps mercedesae, is shaped by the parasitic life history.</title>
        <authorList>
            <person name="Dong X."/>
            <person name="Armstrong S.D."/>
            <person name="Xia D."/>
            <person name="Makepeace B.L."/>
            <person name="Darby A.C."/>
            <person name="Kadowaki T."/>
        </authorList>
    </citation>
    <scope>NUCLEOTIDE SEQUENCE [LARGE SCALE GENOMIC DNA]</scope>
    <source>
        <strain evidence="11">Wuxi-XJTLU</strain>
    </source>
</reference>
<dbReference type="EMBL" id="MNPL01032057">
    <property type="protein sequence ID" value="OQR66537.1"/>
    <property type="molecule type" value="Genomic_DNA"/>
</dbReference>
<evidence type="ECO:0000256" key="6">
    <source>
        <dbReference type="ARBA" id="ARBA00023136"/>
    </source>
</evidence>
<dbReference type="Pfam" id="PF05154">
    <property type="entry name" value="TM2"/>
    <property type="match status" value="1"/>
</dbReference>
<feature type="chain" id="PRO_5012325419" evidence="9">
    <location>
        <begin position="27"/>
        <end position="190"/>
    </location>
</feature>
<proteinExistence type="inferred from homology"/>
<keyword evidence="3 8" id="KW-0812">Transmembrane</keyword>
<feature type="signal peptide" evidence="9">
    <location>
        <begin position="1"/>
        <end position="26"/>
    </location>
</feature>
<evidence type="ECO:0000256" key="8">
    <source>
        <dbReference type="SAM" id="Phobius"/>
    </source>
</evidence>
<evidence type="ECO:0000256" key="3">
    <source>
        <dbReference type="ARBA" id="ARBA00022692"/>
    </source>
</evidence>
<comment type="subcellular location">
    <subcellularLocation>
        <location evidence="1">Membrane</location>
        <topology evidence="1">Multi-pass membrane protein</topology>
    </subcellularLocation>
</comment>
<name>A0A1V9WZA0_9ACAR</name>
<feature type="domain" description="TM2" evidence="10">
    <location>
        <begin position="123"/>
        <end position="171"/>
    </location>
</feature>
<evidence type="ECO:0000256" key="9">
    <source>
        <dbReference type="SAM" id="SignalP"/>
    </source>
</evidence>
<dbReference type="AlphaFoldDB" id="A0A1V9WZA0"/>
<evidence type="ECO:0000256" key="7">
    <source>
        <dbReference type="ARBA" id="ARBA00023180"/>
    </source>
</evidence>
<feature type="transmembrane region" description="Helical" evidence="8">
    <location>
        <begin position="153"/>
        <end position="179"/>
    </location>
</feature>
<keyword evidence="6 8" id="KW-0472">Membrane</keyword>
<dbReference type="InterPro" id="IPR007829">
    <property type="entry name" value="TM2"/>
</dbReference>
<accession>A0A1V9WZA0</accession>
<dbReference type="PANTHER" id="PTHR21016">
    <property type="entry name" value="BETA-AMYLOID BINDING PROTEIN-RELATED"/>
    <property type="match status" value="1"/>
</dbReference>
<keyword evidence="7" id="KW-0325">Glycoprotein</keyword>
<dbReference type="InterPro" id="IPR050932">
    <property type="entry name" value="TM2D1-3-like"/>
</dbReference>
<keyword evidence="12" id="KW-1185">Reference proteome</keyword>
<evidence type="ECO:0000313" key="12">
    <source>
        <dbReference type="Proteomes" id="UP000192247"/>
    </source>
</evidence>
<dbReference type="OrthoDB" id="408511at2759"/>
<feature type="transmembrane region" description="Helical" evidence="8">
    <location>
        <begin position="123"/>
        <end position="141"/>
    </location>
</feature>
<dbReference type="Proteomes" id="UP000192247">
    <property type="component" value="Unassembled WGS sequence"/>
</dbReference>
<gene>
    <name evidence="11" type="ORF">BIW11_14088</name>
</gene>
<keyword evidence="4 9" id="KW-0732">Signal</keyword>
<dbReference type="PANTHER" id="PTHR21016:SF4">
    <property type="entry name" value="TM2 DOMAIN-CONTAINING PROTEIN 2"/>
    <property type="match status" value="1"/>
</dbReference>
<dbReference type="InParanoid" id="A0A1V9WZA0"/>
<dbReference type="STRING" id="418985.A0A1V9WZA0"/>